<feature type="domain" description="Peptidase S9 prolyl oligopeptidase catalytic" evidence="2">
    <location>
        <begin position="91"/>
        <end position="254"/>
    </location>
</feature>
<proteinExistence type="predicted"/>
<dbReference type="OrthoDB" id="9800213at2"/>
<feature type="active site" description="Nucleophile" evidence="1">
    <location>
        <position position="100"/>
    </location>
</feature>
<feature type="active site" description="Charge relay system" evidence="1">
    <location>
        <position position="230"/>
    </location>
</feature>
<evidence type="ECO:0000256" key="1">
    <source>
        <dbReference type="PIRSR" id="PIRSR017388-1"/>
    </source>
</evidence>
<feature type="active site" description="Charge relay system" evidence="1">
    <location>
        <position position="200"/>
    </location>
</feature>
<accession>A0A2N6SQ72</accession>
<dbReference type="InterPro" id="IPR029058">
    <property type="entry name" value="AB_hydrolase_fold"/>
</dbReference>
<comment type="caution">
    <text evidence="3">The sequence shown here is derived from an EMBL/GenBank/DDBJ whole genome shotgun (WGS) entry which is preliminary data.</text>
</comment>
<organism evidence="3 4">
    <name type="scientific">Dolosicoccus paucivorans</name>
    <dbReference type="NCBI Taxonomy" id="84521"/>
    <lineage>
        <taxon>Bacteria</taxon>
        <taxon>Bacillati</taxon>
        <taxon>Bacillota</taxon>
        <taxon>Bacilli</taxon>
        <taxon>Lactobacillales</taxon>
        <taxon>Aerococcaceae</taxon>
        <taxon>Dolosicoccus</taxon>
    </lineage>
</organism>
<gene>
    <name evidence="3" type="ORF">CJ205_00520</name>
</gene>
<dbReference type="InterPro" id="IPR001375">
    <property type="entry name" value="Peptidase_S9_cat"/>
</dbReference>
<dbReference type="InterPro" id="IPR012354">
    <property type="entry name" value="Esterase_lipase"/>
</dbReference>
<dbReference type="Proteomes" id="UP000235682">
    <property type="component" value="Unassembled WGS sequence"/>
</dbReference>
<dbReference type="GO" id="GO:0052689">
    <property type="term" value="F:carboxylic ester hydrolase activity"/>
    <property type="evidence" value="ECO:0007669"/>
    <property type="project" value="InterPro"/>
</dbReference>
<reference evidence="3 4" key="1">
    <citation type="submission" date="2017-09" db="EMBL/GenBank/DDBJ databases">
        <title>Bacterial strain isolated from the female urinary microbiota.</title>
        <authorList>
            <person name="Thomas-White K."/>
            <person name="Kumar N."/>
            <person name="Forster S."/>
            <person name="Putonti C."/>
            <person name="Lawley T."/>
            <person name="Wolfe A.J."/>
        </authorList>
    </citation>
    <scope>NUCLEOTIDE SEQUENCE [LARGE SCALE GENOMIC DNA]</scope>
    <source>
        <strain evidence="3 4">UMB0852</strain>
    </source>
</reference>
<dbReference type="GO" id="GO:0006508">
    <property type="term" value="P:proteolysis"/>
    <property type="evidence" value="ECO:0007669"/>
    <property type="project" value="InterPro"/>
</dbReference>
<dbReference type="PIRSF" id="PIRSF017388">
    <property type="entry name" value="Esterase_lipase"/>
    <property type="match status" value="1"/>
</dbReference>
<dbReference type="GO" id="GO:0008236">
    <property type="term" value="F:serine-type peptidase activity"/>
    <property type="evidence" value="ECO:0007669"/>
    <property type="project" value="InterPro"/>
</dbReference>
<evidence type="ECO:0000313" key="3">
    <source>
        <dbReference type="EMBL" id="PMC59223.1"/>
    </source>
</evidence>
<protein>
    <recommendedName>
        <fullName evidence="2">Peptidase S9 prolyl oligopeptidase catalytic domain-containing protein</fullName>
    </recommendedName>
</protein>
<keyword evidence="4" id="KW-1185">Reference proteome</keyword>
<dbReference type="STRING" id="84521.SAMN04487994_100262"/>
<evidence type="ECO:0000259" key="2">
    <source>
        <dbReference type="Pfam" id="PF00326"/>
    </source>
</evidence>
<dbReference type="Gene3D" id="3.40.50.1820">
    <property type="entry name" value="alpha/beta hydrolase"/>
    <property type="match status" value="1"/>
</dbReference>
<sequence length="257" mass="29690">MTNLPFEGATFLQHNEHKQSKVGIVFFHAYTGSPIDLNLQARILQRLGYDVLSILFEGHKSPDFETLFKIAPDRWWQQAKDAIYWMKDQGYEQLFAFGLSLGGIVAMRAVTDNSLPVDAGGSFNSPVVSQTNLDLSRALYPYLKRVMLQHYNESYFNDNVDRLLSLHRKQMQALDEWKRGYVPQLSQSKRPILVVQSGNDELIPANEVYDTLQELRQAELTFHWFPNNTHVITVDRNRKPFEKALVSFIQDHTKSLE</sequence>
<evidence type="ECO:0000313" key="4">
    <source>
        <dbReference type="Proteomes" id="UP000235682"/>
    </source>
</evidence>
<dbReference type="SUPFAM" id="SSF53474">
    <property type="entry name" value="alpha/beta-Hydrolases"/>
    <property type="match status" value="1"/>
</dbReference>
<dbReference type="Pfam" id="PF00326">
    <property type="entry name" value="Peptidase_S9"/>
    <property type="match status" value="1"/>
</dbReference>
<dbReference type="EMBL" id="PNHE01000001">
    <property type="protein sequence ID" value="PMC59223.1"/>
    <property type="molecule type" value="Genomic_DNA"/>
</dbReference>
<dbReference type="AlphaFoldDB" id="A0A2N6SQ72"/>
<dbReference type="RefSeq" id="WP_102227521.1">
    <property type="nucleotide sequence ID" value="NZ_PNFY01000007.1"/>
</dbReference>
<name>A0A2N6SQ72_9LACT</name>